<dbReference type="Pfam" id="PF03743">
    <property type="entry name" value="TrbI"/>
    <property type="match status" value="1"/>
</dbReference>
<protein>
    <submittedName>
        <fullName evidence="6">Bacterial conjugation TrbI-like family protein</fullName>
    </submittedName>
</protein>
<evidence type="ECO:0000256" key="1">
    <source>
        <dbReference type="ARBA" id="ARBA00004167"/>
    </source>
</evidence>
<dbReference type="AlphaFoldDB" id="A0A7H1MA22"/>
<dbReference type="Proteomes" id="UP000516412">
    <property type="component" value="Chromosome"/>
</dbReference>
<dbReference type="EMBL" id="CP060414">
    <property type="protein sequence ID" value="QNT58487.1"/>
    <property type="molecule type" value="Genomic_DNA"/>
</dbReference>
<accession>A0A7H1MA22</accession>
<keyword evidence="4" id="KW-1133">Transmembrane helix</keyword>
<reference evidence="6" key="1">
    <citation type="submission" date="2024-06" db="EMBL/GenBank/DDBJ databases">
        <title>Complete Genome Sequence of mouse commensal type strain Neisseria musculi.</title>
        <authorList>
            <person name="Thapa E."/>
            <person name="Aluvathingal J."/>
            <person name="Nadendla S."/>
            <person name="Mehta A."/>
            <person name="Tettelin H."/>
            <person name="Weyand N.J."/>
        </authorList>
    </citation>
    <scope>NUCLEOTIDE SEQUENCE</scope>
    <source>
        <strain evidence="6">NW831</strain>
    </source>
</reference>
<keyword evidence="7" id="KW-1185">Reference proteome</keyword>
<comment type="subcellular location">
    <subcellularLocation>
        <location evidence="1">Membrane</location>
        <topology evidence="1">Single-pass membrane protein</topology>
    </subcellularLocation>
</comment>
<dbReference type="Gene3D" id="2.40.128.260">
    <property type="entry name" value="Type IV secretion system, VirB10/TraB/TrbI"/>
    <property type="match status" value="1"/>
</dbReference>
<gene>
    <name evidence="6" type="ORF">H7A79_0481</name>
</gene>
<comment type="similarity">
    <text evidence="2">Belongs to the TrbI/VirB10 family.</text>
</comment>
<dbReference type="GO" id="GO:0016020">
    <property type="term" value="C:membrane"/>
    <property type="evidence" value="ECO:0007669"/>
    <property type="project" value="UniProtKB-SubCell"/>
</dbReference>
<dbReference type="InterPro" id="IPR005498">
    <property type="entry name" value="T4SS_VirB10/TraB/TrbI"/>
</dbReference>
<keyword evidence="3" id="KW-0812">Transmembrane</keyword>
<proteinExistence type="inferred from homology"/>
<evidence type="ECO:0000256" key="3">
    <source>
        <dbReference type="ARBA" id="ARBA00022692"/>
    </source>
</evidence>
<evidence type="ECO:0000256" key="5">
    <source>
        <dbReference type="ARBA" id="ARBA00023136"/>
    </source>
</evidence>
<evidence type="ECO:0000313" key="6">
    <source>
        <dbReference type="EMBL" id="QNT58487.1"/>
    </source>
</evidence>
<name>A0A7H1MA22_9NEIS</name>
<organism evidence="6 7">
    <name type="scientific">Neisseria musculi</name>
    <dbReference type="NCBI Taxonomy" id="1815583"/>
    <lineage>
        <taxon>Bacteria</taxon>
        <taxon>Pseudomonadati</taxon>
        <taxon>Pseudomonadota</taxon>
        <taxon>Betaproteobacteria</taxon>
        <taxon>Neisseriales</taxon>
        <taxon>Neisseriaceae</taxon>
        <taxon>Neisseria</taxon>
    </lineage>
</organism>
<keyword evidence="5" id="KW-0472">Membrane</keyword>
<evidence type="ECO:0000256" key="4">
    <source>
        <dbReference type="ARBA" id="ARBA00022989"/>
    </source>
</evidence>
<evidence type="ECO:0000256" key="2">
    <source>
        <dbReference type="ARBA" id="ARBA00010265"/>
    </source>
</evidence>
<evidence type="ECO:0000313" key="7">
    <source>
        <dbReference type="Proteomes" id="UP000516412"/>
    </source>
</evidence>
<dbReference type="InterPro" id="IPR042217">
    <property type="entry name" value="T4SS_VirB10/TrbI"/>
</dbReference>
<sequence length="77" mass="8521">MISMIDDAVNAYGRRRNGSSNVSFDSTTESAQDIATEVLKNTINIPPTGYVNQGERIMVYVARDVDFSRVYEVVGTD</sequence>
<dbReference type="KEGG" id="nmus:H7A79_0481"/>